<dbReference type="InterPro" id="IPR015928">
    <property type="entry name" value="Aconitase/3IPM_dehydase_swvl"/>
</dbReference>
<dbReference type="Pfam" id="PF00330">
    <property type="entry name" value="Aconitase"/>
    <property type="match status" value="1"/>
</dbReference>
<keyword evidence="3" id="KW-0479">Metal-binding</keyword>
<evidence type="ECO:0000259" key="8">
    <source>
        <dbReference type="Pfam" id="PF00694"/>
    </source>
</evidence>
<keyword evidence="2" id="KW-0004">4Fe-4S</keyword>
<dbReference type="GO" id="GO:0046872">
    <property type="term" value="F:metal ion binding"/>
    <property type="evidence" value="ECO:0007669"/>
    <property type="project" value="UniProtKB-KW"/>
</dbReference>
<dbReference type="GO" id="GO:0006099">
    <property type="term" value="P:tricarboxylic acid cycle"/>
    <property type="evidence" value="ECO:0007669"/>
    <property type="project" value="UniProtKB-UniPathway"/>
</dbReference>
<dbReference type="STRING" id="1499967.U27_06768"/>
<evidence type="ECO:0000313" key="10">
    <source>
        <dbReference type="Proteomes" id="UP000030661"/>
    </source>
</evidence>
<dbReference type="InterPro" id="IPR011827">
    <property type="entry name" value="LeuD_type2/HacB/DmdB"/>
</dbReference>
<feature type="domain" description="Aconitase/3-isopropylmalate dehydratase large subunit alpha/beta/alpha" evidence="7">
    <location>
        <begin position="15"/>
        <end position="273"/>
    </location>
</feature>
<dbReference type="Proteomes" id="UP000030661">
    <property type="component" value="Unassembled WGS sequence"/>
</dbReference>
<dbReference type="GO" id="GO:0003861">
    <property type="term" value="F:3-isopropylmalate dehydratase activity"/>
    <property type="evidence" value="ECO:0007669"/>
    <property type="project" value="InterPro"/>
</dbReference>
<dbReference type="SUPFAM" id="SSF53732">
    <property type="entry name" value="Aconitase iron-sulfur domain"/>
    <property type="match status" value="1"/>
</dbReference>
<dbReference type="AlphaFoldDB" id="A0A081C5C8"/>
<keyword evidence="5" id="KW-0411">Iron-sulfur</keyword>
<dbReference type="InterPro" id="IPR011826">
    <property type="entry name" value="HAcnase/IPMdehydase_lsu_prok"/>
</dbReference>
<reference evidence="9" key="1">
    <citation type="journal article" date="2015" name="PeerJ">
        <title>First genomic representation of candidate bacterial phylum KSB3 points to enhanced environmental sensing as a trigger of wastewater bulking.</title>
        <authorList>
            <person name="Sekiguchi Y."/>
            <person name="Ohashi A."/>
            <person name="Parks D.H."/>
            <person name="Yamauchi T."/>
            <person name="Tyson G.W."/>
            <person name="Hugenholtz P."/>
        </authorList>
    </citation>
    <scope>NUCLEOTIDE SEQUENCE [LARGE SCALE GENOMIC DNA]</scope>
</reference>
<dbReference type="PRINTS" id="PR00415">
    <property type="entry name" value="ACONITASE"/>
</dbReference>
<evidence type="ECO:0000256" key="6">
    <source>
        <dbReference type="ARBA" id="ARBA00023239"/>
    </source>
</evidence>
<evidence type="ECO:0000256" key="5">
    <source>
        <dbReference type="ARBA" id="ARBA00023014"/>
    </source>
</evidence>
<dbReference type="Pfam" id="PF00694">
    <property type="entry name" value="Aconitase_C"/>
    <property type="match status" value="1"/>
</dbReference>
<dbReference type="Gene3D" id="3.20.19.10">
    <property type="entry name" value="Aconitase, domain 4"/>
    <property type="match status" value="1"/>
</dbReference>
<dbReference type="Gene3D" id="3.30.499.10">
    <property type="entry name" value="Aconitase, domain 3"/>
    <property type="match status" value="2"/>
</dbReference>
<accession>A0A081C5C8</accession>
<dbReference type="GO" id="GO:0051539">
    <property type="term" value="F:4 iron, 4 sulfur cluster binding"/>
    <property type="evidence" value="ECO:0007669"/>
    <property type="project" value="UniProtKB-KW"/>
</dbReference>
<dbReference type="SUPFAM" id="SSF52016">
    <property type="entry name" value="LeuD/IlvD-like"/>
    <property type="match status" value="1"/>
</dbReference>
<dbReference type="NCBIfam" id="NF001614">
    <property type="entry name" value="PRK00402.1"/>
    <property type="match status" value="1"/>
</dbReference>
<dbReference type="InterPro" id="IPR018136">
    <property type="entry name" value="Aconitase_4Fe-4S_BS"/>
</dbReference>
<dbReference type="NCBIfam" id="TIGR02087">
    <property type="entry name" value="LEUD_arch"/>
    <property type="match status" value="1"/>
</dbReference>
<dbReference type="InterPro" id="IPR050067">
    <property type="entry name" value="IPM_dehydratase_rel_enz"/>
</dbReference>
<dbReference type="InterPro" id="IPR006251">
    <property type="entry name" value="Homoacnase/IPMdehydase_lsu"/>
</dbReference>
<dbReference type="HOGENOM" id="CLU_006714_3_4_0"/>
<keyword evidence="4" id="KW-0408">Iron</keyword>
<organism evidence="9">
    <name type="scientific">Vecturithrix granuli</name>
    <dbReference type="NCBI Taxonomy" id="1499967"/>
    <lineage>
        <taxon>Bacteria</taxon>
        <taxon>Candidatus Moduliflexota</taxon>
        <taxon>Candidatus Vecturitrichia</taxon>
        <taxon>Candidatus Vecturitrichales</taxon>
        <taxon>Candidatus Vecturitrichaceae</taxon>
        <taxon>Candidatus Vecturithrix</taxon>
    </lineage>
</organism>
<sequence>MAGRTYVEKIFDAPKGSIVFKHPDIVLSHDNTASIEKTFKKMGGEQLADPDQLLIVLDHNAPPTNSKLANDYQQIRDFVNKHGVKKFHDVGEGICHQVMSYHAKPGMIIVGSDSHTSTAGAFNACAAGIDRTETAGLWKKGETWFRVPETIKITLHGALQKPVAAKDLALWIIGMISSSGADYMSIEYHGDGVKTLSISERMTLANLASEMGAKNAVFPPDEVLEAFLGTKITNGVWADADAIYLKEIEINLNEIFPVVACPHHVDNVKAVAEVAGTKLNQALIGTCTNGRLDDLQAAAEVLAGKKVPAGFQLLVIPASQKIYLEAMKDGTLEKLIKAGASLLAPSCGPCLGTGQGIPADNYTVISTANRNFLGRMGNKNASIYLGSPATVAASALRGEITDPRPQKGSEQFPYKKASDGVKTVEIKAGDNRYAEGVWAYNDVDNLNTDQMFAGNLTYNINSSEPDKIAPHLFKGFDDSFAERVQQGDIIVAGNNFGCGSSREHPAVGLAHAGVKAVIVKSVGRIFFRSAINQGLPIIVLPEAVEAYEPGDQMTVDFAKGLVKVAGKEFTFAPLPDKLMEILEAKGLVNWMQKN</sequence>
<evidence type="ECO:0000256" key="3">
    <source>
        <dbReference type="ARBA" id="ARBA00022723"/>
    </source>
</evidence>
<evidence type="ECO:0000256" key="2">
    <source>
        <dbReference type="ARBA" id="ARBA00022485"/>
    </source>
</evidence>
<dbReference type="eggNOG" id="COG0065">
    <property type="taxonomic scope" value="Bacteria"/>
</dbReference>
<dbReference type="GO" id="GO:0009098">
    <property type="term" value="P:L-leucine biosynthetic process"/>
    <property type="evidence" value="ECO:0007669"/>
    <property type="project" value="InterPro"/>
</dbReference>
<dbReference type="InterPro" id="IPR000573">
    <property type="entry name" value="AconitaseA/IPMdHydase_ssu_swvl"/>
</dbReference>
<dbReference type="PROSITE" id="PS00450">
    <property type="entry name" value="ACONITASE_1"/>
    <property type="match status" value="1"/>
</dbReference>
<evidence type="ECO:0000256" key="4">
    <source>
        <dbReference type="ARBA" id="ARBA00023004"/>
    </source>
</evidence>
<evidence type="ECO:0000313" key="9">
    <source>
        <dbReference type="EMBL" id="GAK59783.1"/>
    </source>
</evidence>
<evidence type="ECO:0000256" key="1">
    <source>
        <dbReference type="ARBA" id="ARBA00001966"/>
    </source>
</evidence>
<dbReference type="InterPro" id="IPR001030">
    <property type="entry name" value="Acoase/IPM_deHydtase_lsu_aba"/>
</dbReference>
<dbReference type="PANTHER" id="PTHR43822:SF2">
    <property type="entry name" value="HOMOACONITASE, MITOCHONDRIAL"/>
    <property type="match status" value="1"/>
</dbReference>
<comment type="cofactor">
    <cofactor evidence="1">
        <name>[4Fe-4S] cluster</name>
        <dbReference type="ChEBI" id="CHEBI:49883"/>
    </cofactor>
</comment>
<keyword evidence="6" id="KW-0456">Lyase</keyword>
<keyword evidence="10" id="KW-1185">Reference proteome</keyword>
<dbReference type="InterPro" id="IPR036008">
    <property type="entry name" value="Aconitase_4Fe-4S_dom"/>
</dbReference>
<dbReference type="NCBIfam" id="TIGR02086">
    <property type="entry name" value="IPMI_arch"/>
    <property type="match status" value="1"/>
</dbReference>
<gene>
    <name evidence="9" type="ORF">U27_06768</name>
</gene>
<dbReference type="UniPathway" id="UPA00223">
    <property type="reaction ID" value="UER00718"/>
</dbReference>
<dbReference type="PROSITE" id="PS01244">
    <property type="entry name" value="ACONITASE_2"/>
    <property type="match status" value="1"/>
</dbReference>
<proteinExistence type="predicted"/>
<protein>
    <submittedName>
        <fullName evidence="9">3-isopropylmalate dehydratase large subunit 2</fullName>
    </submittedName>
</protein>
<name>A0A081C5C8_VECG1</name>
<dbReference type="NCBIfam" id="TIGR01343">
    <property type="entry name" value="hacA_fam"/>
    <property type="match status" value="1"/>
</dbReference>
<dbReference type="EMBL" id="DF820470">
    <property type="protein sequence ID" value="GAK59783.1"/>
    <property type="molecule type" value="Genomic_DNA"/>
</dbReference>
<evidence type="ECO:0000259" key="7">
    <source>
        <dbReference type="Pfam" id="PF00330"/>
    </source>
</evidence>
<dbReference type="PANTHER" id="PTHR43822">
    <property type="entry name" value="HOMOACONITASE, MITOCHONDRIAL-RELATED"/>
    <property type="match status" value="1"/>
</dbReference>
<feature type="domain" description="Aconitase A/isopropylmalate dehydratase small subunit swivel" evidence="8">
    <location>
        <begin position="423"/>
        <end position="536"/>
    </location>
</feature>
<dbReference type="InterPro" id="IPR015931">
    <property type="entry name" value="Acnase/IPM_dHydase_lsu_aba_1/3"/>
</dbReference>